<name>A0ABW0PL82_9BURK</name>
<evidence type="ECO:0000313" key="3">
    <source>
        <dbReference type="Proteomes" id="UP001596031"/>
    </source>
</evidence>
<dbReference type="Proteomes" id="UP001596031">
    <property type="component" value="Unassembled WGS sequence"/>
</dbReference>
<comment type="caution">
    <text evidence="2">The sequence shown here is derived from an EMBL/GenBank/DDBJ whole genome shotgun (WGS) entry which is preliminary data.</text>
</comment>
<gene>
    <name evidence="2" type="ORF">ACFPOU_16875</name>
</gene>
<protein>
    <submittedName>
        <fullName evidence="2">Uncharacterized protein</fullName>
    </submittedName>
</protein>
<reference evidence="3" key="1">
    <citation type="journal article" date="2019" name="Int. J. Syst. Evol. Microbiol.">
        <title>The Global Catalogue of Microorganisms (GCM) 10K type strain sequencing project: providing services to taxonomists for standard genome sequencing and annotation.</title>
        <authorList>
            <consortium name="The Broad Institute Genomics Platform"/>
            <consortium name="The Broad Institute Genome Sequencing Center for Infectious Disease"/>
            <person name="Wu L."/>
            <person name="Ma J."/>
        </authorList>
    </citation>
    <scope>NUCLEOTIDE SEQUENCE [LARGE SCALE GENOMIC DNA]</scope>
    <source>
        <strain evidence="3">CCUG 38813</strain>
    </source>
</reference>
<keyword evidence="3" id="KW-1185">Reference proteome</keyword>
<dbReference type="RefSeq" id="WP_379723698.1">
    <property type="nucleotide sequence ID" value="NZ_JBHSMS010000054.1"/>
</dbReference>
<organism evidence="2 3">
    <name type="scientific">Massilia jejuensis</name>
    <dbReference type="NCBI Taxonomy" id="648894"/>
    <lineage>
        <taxon>Bacteria</taxon>
        <taxon>Pseudomonadati</taxon>
        <taxon>Pseudomonadota</taxon>
        <taxon>Betaproteobacteria</taxon>
        <taxon>Burkholderiales</taxon>
        <taxon>Oxalobacteraceae</taxon>
        <taxon>Telluria group</taxon>
        <taxon>Massilia</taxon>
    </lineage>
</organism>
<accession>A0ABW0PL82</accession>
<evidence type="ECO:0000313" key="2">
    <source>
        <dbReference type="EMBL" id="MFC5512779.1"/>
    </source>
</evidence>
<dbReference type="EMBL" id="JBHSMS010000054">
    <property type="protein sequence ID" value="MFC5512779.1"/>
    <property type="molecule type" value="Genomic_DNA"/>
</dbReference>
<sequence>MLGADPAAPESLRHPLLDQVAARLPQLQVAFDTAELQAELGAVDDTGRFFVVKLVQVKVNGHDAIDGIAEDATSPRRRRNPPPQCRARTTHHRAHLLTTTSPSLWLYTIRTGAIERLIHS</sequence>
<feature type="region of interest" description="Disordered" evidence="1">
    <location>
        <begin position="70"/>
        <end position="91"/>
    </location>
</feature>
<evidence type="ECO:0000256" key="1">
    <source>
        <dbReference type="SAM" id="MobiDB-lite"/>
    </source>
</evidence>
<proteinExistence type="predicted"/>